<dbReference type="InterPro" id="IPR027417">
    <property type="entry name" value="P-loop_NTPase"/>
</dbReference>
<dbReference type="GO" id="GO:0005524">
    <property type="term" value="F:ATP binding"/>
    <property type="evidence" value="ECO:0007669"/>
    <property type="project" value="UniProtKB-KW"/>
</dbReference>
<dbReference type="Gene3D" id="3.30.1490.20">
    <property type="entry name" value="ATP-grasp fold, A domain"/>
    <property type="match status" value="1"/>
</dbReference>
<evidence type="ECO:0000256" key="9">
    <source>
        <dbReference type="ARBA" id="ARBA00022833"/>
    </source>
</evidence>
<evidence type="ECO:0000256" key="5">
    <source>
        <dbReference type="ARBA" id="ARBA00022741"/>
    </source>
</evidence>
<evidence type="ECO:0000256" key="2">
    <source>
        <dbReference type="ARBA" id="ARBA00022490"/>
    </source>
</evidence>
<dbReference type="PANTHER" id="PTHR43152:SF3">
    <property type="entry name" value="UVRABC SYSTEM PROTEIN A"/>
    <property type="match status" value="1"/>
</dbReference>
<dbReference type="InterPro" id="IPR004602">
    <property type="entry name" value="UvrA"/>
</dbReference>
<dbReference type="Pfam" id="PF17755">
    <property type="entry name" value="UvrA_DNA-bind"/>
    <property type="match status" value="1"/>
</dbReference>
<dbReference type="GO" id="GO:0005737">
    <property type="term" value="C:cytoplasm"/>
    <property type="evidence" value="ECO:0007669"/>
    <property type="project" value="UniProtKB-SubCell"/>
</dbReference>
<protein>
    <recommendedName>
        <fullName evidence="15">UvrABC system protein A</fullName>
    </recommendedName>
    <alternativeName>
        <fullName evidence="16">Excinuclease ABC subunit A</fullName>
    </alternativeName>
</protein>
<dbReference type="Gene3D" id="1.10.8.280">
    <property type="entry name" value="ABC transporter ATPase domain-like"/>
    <property type="match status" value="1"/>
</dbReference>
<dbReference type="PROSITE" id="PS00211">
    <property type="entry name" value="ABC_TRANSPORTER_1"/>
    <property type="match status" value="1"/>
</dbReference>
<keyword evidence="5" id="KW-0547">Nucleotide-binding</keyword>
<evidence type="ECO:0000313" key="18">
    <source>
        <dbReference type="EMBL" id="KYG66568.1"/>
    </source>
</evidence>
<dbReference type="GO" id="GO:0016887">
    <property type="term" value="F:ATP hydrolysis activity"/>
    <property type="evidence" value="ECO:0007669"/>
    <property type="project" value="InterPro"/>
</dbReference>
<reference evidence="18 19" key="1">
    <citation type="submission" date="2016-03" db="EMBL/GenBank/DDBJ databases">
        <authorList>
            <person name="Ploux O."/>
        </authorList>
    </citation>
    <scope>NUCLEOTIDE SEQUENCE [LARGE SCALE GENOMIC DNA]</scope>
    <source>
        <strain evidence="18 19">R0</strain>
    </source>
</reference>
<keyword evidence="2" id="KW-0963">Cytoplasm</keyword>
<evidence type="ECO:0000256" key="15">
    <source>
        <dbReference type="ARBA" id="ARBA00039316"/>
    </source>
</evidence>
<name>A0A150WQ98_BDEBC</name>
<sequence>MKDIHLWGVKQNNLKDIEVKIPVGSMTVICGPSGSGKSSLAFETLFAEGQRRFIESMSNYARQFLNKAPKPDIEGISNIPPAISIEQKNTVKSSRSTVGTTTEIIDYLRLLFEKVGKSYCPTHHCPTEKESVTEATDKVIKSFAGKRGYVLVEINETGRVAQAKKLHSLLLQDGYLRIYIPKVTEAPVKAATKKTAGKKSSKKTQEPVVEVAPIAATRLTREEMGTVVEIGDPAAIKKGLPKETFYLVIDRMSFNEDERGRIADSMTQAYEASVKYNTHFVSRKATVLTTEGERLQVSEEASCPICGYTPPPLTSRLFSFNSPIGACPTCKGFGNILTVDEEKVIPNPNLSLAQGALTPFWMPSAAHEKKQLLSYCKKAKIDVHTPWKDLPKEHREVIWNGNKDFFGVKGLFEYLDQIKYKMHVRVFISRFRSPFQCPECHGSRLRSEANHVFVAGANITHLSNMTIEELNNFFLKLELTAHQEEVAGEVLKQVRSRLNFLMRVGVHYLSLGRETRTLSGGEYQRLILANQLGMGLSQALYVLDEPTVGLHPRDNDRLISILKDLKELGNTLVIVEHDHDVIKSSENIIEMGPGSGYLGGEVVYSGATKDFYNDPKSITAPFLKPDAALKNPRTIRPVDIKSYKVKIELTGAKGHNLKNLDVTIPLNRLVSVTGVSGSGKSTLVTKTLYPALARALDIEYLPAQEYAGLEGHDNIKNVLLIDQSPIGKSARSSPVTYLKAFDAIRTIMASTPEAQSRGYTPGTFSLNVDGGRCPACKGTGYEEIDMMFMDNVVIPCDVCDSKKYRPEILEVQYKGKNISEILSMTVNDAMNFFVAHPNIRKPLSVLKEVGLDYVQLGQPATSLSGGESQRLKIAKELAQVQQKATLYILDEPTTGLHFREVDLLMKVLHKLIESGGSVVVVEHNLDVIRGSDYVIDLGPEAGHKGGNIVAQGSPEDIMAVKKSLTGQYLKRYVSGQSDSEKRK</sequence>
<keyword evidence="11" id="KW-0267">Excision nuclease</keyword>
<evidence type="ECO:0000256" key="6">
    <source>
        <dbReference type="ARBA" id="ARBA00022763"/>
    </source>
</evidence>
<dbReference type="NCBIfam" id="TIGR00630">
    <property type="entry name" value="uvra"/>
    <property type="match status" value="1"/>
</dbReference>
<keyword evidence="19" id="KW-1185">Reference proteome</keyword>
<comment type="caution">
    <text evidence="18">The sequence shown here is derived from an EMBL/GenBank/DDBJ whole genome shotgun (WGS) entry which is preliminary data.</text>
</comment>
<dbReference type="PROSITE" id="PS50893">
    <property type="entry name" value="ABC_TRANSPORTER_2"/>
    <property type="match status" value="1"/>
</dbReference>
<evidence type="ECO:0000256" key="10">
    <source>
        <dbReference type="ARBA" id="ARBA00022840"/>
    </source>
</evidence>
<evidence type="ECO:0000256" key="14">
    <source>
        <dbReference type="ARBA" id="ARBA00038000"/>
    </source>
</evidence>
<evidence type="ECO:0000256" key="16">
    <source>
        <dbReference type="ARBA" id="ARBA00042156"/>
    </source>
</evidence>
<gene>
    <name evidence="18" type="ORF">AZI86_05855</name>
</gene>
<evidence type="ECO:0000256" key="11">
    <source>
        <dbReference type="ARBA" id="ARBA00022881"/>
    </source>
</evidence>
<keyword evidence="3" id="KW-0479">Metal-binding</keyword>
<evidence type="ECO:0000256" key="4">
    <source>
        <dbReference type="ARBA" id="ARBA00022737"/>
    </source>
</evidence>
<keyword evidence="13" id="KW-0234">DNA repair</keyword>
<evidence type="ECO:0000256" key="1">
    <source>
        <dbReference type="ARBA" id="ARBA00004496"/>
    </source>
</evidence>
<dbReference type="GO" id="GO:0006289">
    <property type="term" value="P:nucleotide-excision repair"/>
    <property type="evidence" value="ECO:0007669"/>
    <property type="project" value="InterPro"/>
</dbReference>
<proteinExistence type="inferred from homology"/>
<keyword evidence="6" id="KW-0227">DNA damage</keyword>
<dbReference type="GO" id="GO:0004518">
    <property type="term" value="F:nuclease activity"/>
    <property type="evidence" value="ECO:0007669"/>
    <property type="project" value="UniProtKB-KW"/>
</dbReference>
<dbReference type="InterPro" id="IPR003439">
    <property type="entry name" value="ABC_transporter-like_ATP-bd"/>
</dbReference>
<keyword evidence="12" id="KW-0238">DNA-binding</keyword>
<feature type="domain" description="ABC transporter" evidence="17">
    <location>
        <begin position="635"/>
        <end position="964"/>
    </location>
</feature>
<dbReference type="Gene3D" id="1.20.1580.10">
    <property type="entry name" value="ABC transporter ATPase like domain"/>
    <property type="match status" value="2"/>
</dbReference>
<evidence type="ECO:0000313" key="19">
    <source>
        <dbReference type="Proteomes" id="UP000075320"/>
    </source>
</evidence>
<keyword evidence="9" id="KW-0862">Zinc</keyword>
<accession>A0A150WQ98</accession>
<evidence type="ECO:0000256" key="12">
    <source>
        <dbReference type="ARBA" id="ARBA00023125"/>
    </source>
</evidence>
<dbReference type="OrthoDB" id="5287123at2"/>
<organism evidence="18 19">
    <name type="scientific">Bdellovibrio bacteriovorus</name>
    <dbReference type="NCBI Taxonomy" id="959"/>
    <lineage>
        <taxon>Bacteria</taxon>
        <taxon>Pseudomonadati</taxon>
        <taxon>Bdellovibrionota</taxon>
        <taxon>Bdellovibrionia</taxon>
        <taxon>Bdellovibrionales</taxon>
        <taxon>Pseudobdellovibrionaceae</taxon>
        <taxon>Bdellovibrio</taxon>
    </lineage>
</organism>
<comment type="similarity">
    <text evidence="14">Belongs to the ABC transporter superfamily. UvrA family.</text>
</comment>
<dbReference type="SUPFAM" id="SSF52540">
    <property type="entry name" value="P-loop containing nucleoside triphosphate hydrolases"/>
    <property type="match status" value="2"/>
</dbReference>
<comment type="subcellular location">
    <subcellularLocation>
        <location evidence="1">Cytoplasm</location>
    </subcellularLocation>
</comment>
<dbReference type="GO" id="GO:0003677">
    <property type="term" value="F:DNA binding"/>
    <property type="evidence" value="ECO:0007669"/>
    <property type="project" value="UniProtKB-KW"/>
</dbReference>
<keyword evidence="7" id="KW-0228">DNA excision</keyword>
<dbReference type="InterPro" id="IPR013815">
    <property type="entry name" value="ATP_grasp_subdomain_1"/>
</dbReference>
<dbReference type="InterPro" id="IPR017871">
    <property type="entry name" value="ABC_transporter-like_CS"/>
</dbReference>
<dbReference type="GO" id="GO:0008270">
    <property type="term" value="F:zinc ion binding"/>
    <property type="evidence" value="ECO:0007669"/>
    <property type="project" value="UniProtKB-KW"/>
</dbReference>
<dbReference type="RefSeq" id="WP_061834132.1">
    <property type="nucleotide sequence ID" value="NZ_LUKE01000001.1"/>
</dbReference>
<evidence type="ECO:0000256" key="7">
    <source>
        <dbReference type="ARBA" id="ARBA00022769"/>
    </source>
</evidence>
<dbReference type="GO" id="GO:0009380">
    <property type="term" value="C:excinuclease repair complex"/>
    <property type="evidence" value="ECO:0007669"/>
    <property type="project" value="InterPro"/>
</dbReference>
<dbReference type="PANTHER" id="PTHR43152">
    <property type="entry name" value="UVRABC SYSTEM PROTEIN A"/>
    <property type="match status" value="1"/>
</dbReference>
<dbReference type="EMBL" id="LUKE01000001">
    <property type="protein sequence ID" value="KYG66568.1"/>
    <property type="molecule type" value="Genomic_DNA"/>
</dbReference>
<evidence type="ECO:0000256" key="3">
    <source>
        <dbReference type="ARBA" id="ARBA00022723"/>
    </source>
</evidence>
<dbReference type="AlphaFoldDB" id="A0A150WQ98"/>
<evidence type="ECO:0000256" key="8">
    <source>
        <dbReference type="ARBA" id="ARBA00022771"/>
    </source>
</evidence>
<keyword evidence="10" id="KW-0067">ATP-binding</keyword>
<evidence type="ECO:0000256" key="13">
    <source>
        <dbReference type="ARBA" id="ARBA00023204"/>
    </source>
</evidence>
<dbReference type="InterPro" id="IPR041552">
    <property type="entry name" value="UvrA_DNA-bd"/>
</dbReference>
<keyword evidence="8" id="KW-0863">Zinc-finger</keyword>
<dbReference type="Gene3D" id="3.40.50.300">
    <property type="entry name" value="P-loop containing nucleotide triphosphate hydrolases"/>
    <property type="match status" value="2"/>
</dbReference>
<keyword evidence="4" id="KW-0677">Repeat</keyword>
<dbReference type="Proteomes" id="UP000075320">
    <property type="component" value="Unassembled WGS sequence"/>
</dbReference>
<evidence type="ECO:0000259" key="17">
    <source>
        <dbReference type="PROSITE" id="PS50893"/>
    </source>
</evidence>